<dbReference type="AlphaFoldDB" id="A0A1R3L1A2"/>
<comment type="caution">
    <text evidence="1">The sequence shown here is derived from an EMBL/GenBank/DDBJ whole genome shotgun (WGS) entry which is preliminary data.</text>
</comment>
<sequence length="33" mass="3746">MAAITFRLSARFSDSKPWSYTSSDMGLFSRDVD</sequence>
<accession>A0A1R3L1A2</accession>
<evidence type="ECO:0000313" key="2">
    <source>
        <dbReference type="Proteomes" id="UP000187203"/>
    </source>
</evidence>
<name>A0A1R3L1A2_9ROSI</name>
<keyword evidence="2" id="KW-1185">Reference proteome</keyword>
<proteinExistence type="predicted"/>
<dbReference type="Proteomes" id="UP000187203">
    <property type="component" value="Unassembled WGS sequence"/>
</dbReference>
<dbReference type="EMBL" id="AWUE01005188">
    <property type="protein sequence ID" value="OMP13087.1"/>
    <property type="molecule type" value="Genomic_DNA"/>
</dbReference>
<gene>
    <name evidence="1" type="ORF">COLO4_02305</name>
</gene>
<organism evidence="1 2">
    <name type="scientific">Corchorus olitorius</name>
    <dbReference type="NCBI Taxonomy" id="93759"/>
    <lineage>
        <taxon>Eukaryota</taxon>
        <taxon>Viridiplantae</taxon>
        <taxon>Streptophyta</taxon>
        <taxon>Embryophyta</taxon>
        <taxon>Tracheophyta</taxon>
        <taxon>Spermatophyta</taxon>
        <taxon>Magnoliopsida</taxon>
        <taxon>eudicotyledons</taxon>
        <taxon>Gunneridae</taxon>
        <taxon>Pentapetalae</taxon>
        <taxon>rosids</taxon>
        <taxon>malvids</taxon>
        <taxon>Malvales</taxon>
        <taxon>Malvaceae</taxon>
        <taxon>Grewioideae</taxon>
        <taxon>Apeibeae</taxon>
        <taxon>Corchorus</taxon>
    </lineage>
</organism>
<reference evidence="2" key="1">
    <citation type="submission" date="2013-09" db="EMBL/GenBank/DDBJ databases">
        <title>Corchorus olitorius genome sequencing.</title>
        <authorList>
            <person name="Alam M."/>
            <person name="Haque M.S."/>
            <person name="Islam M.S."/>
            <person name="Emdad E.M."/>
            <person name="Islam M.M."/>
            <person name="Ahmed B."/>
            <person name="Halim A."/>
            <person name="Hossen Q.M.M."/>
            <person name="Hossain M.Z."/>
            <person name="Ahmed R."/>
            <person name="Khan M.M."/>
            <person name="Islam R."/>
            <person name="Rashid M.M."/>
            <person name="Khan S.A."/>
            <person name="Rahman M.S."/>
            <person name="Alam M."/>
            <person name="Yahiya A.S."/>
            <person name="Khan M.S."/>
            <person name="Azam M.S."/>
            <person name="Haque T."/>
            <person name="Lashkar M.Z.H."/>
            <person name="Akhand A.I."/>
            <person name="Morshed G."/>
            <person name="Roy S."/>
            <person name="Uddin K.S."/>
            <person name="Rabeya T."/>
            <person name="Hossain A.S."/>
            <person name="Chowdhury A."/>
            <person name="Snigdha A.R."/>
            <person name="Mortoza M.S."/>
            <person name="Matin S.A."/>
            <person name="Hoque S.M.E."/>
            <person name="Islam M.K."/>
            <person name="Roy D.K."/>
            <person name="Haider R."/>
            <person name="Moosa M.M."/>
            <person name="Elias S.M."/>
            <person name="Hasan A.M."/>
            <person name="Jahan S."/>
            <person name="Shafiuddin M."/>
            <person name="Mahmood N."/>
            <person name="Shommy N.S."/>
        </authorList>
    </citation>
    <scope>NUCLEOTIDE SEQUENCE [LARGE SCALE GENOMIC DNA]</scope>
    <source>
        <strain evidence="2">cv. O-4</strain>
    </source>
</reference>
<evidence type="ECO:0000313" key="1">
    <source>
        <dbReference type="EMBL" id="OMP13087.1"/>
    </source>
</evidence>
<protein>
    <submittedName>
        <fullName evidence="1">Uncharacterized protein</fullName>
    </submittedName>
</protein>